<comment type="caution">
    <text evidence="2">The sequence shown here is derived from an EMBL/GenBank/DDBJ whole genome shotgun (WGS) entry which is preliminary data.</text>
</comment>
<dbReference type="AlphaFoldDB" id="A0AAD7HKX5"/>
<organism evidence="2 3">
    <name type="scientific">Mycena metata</name>
    <dbReference type="NCBI Taxonomy" id="1033252"/>
    <lineage>
        <taxon>Eukaryota</taxon>
        <taxon>Fungi</taxon>
        <taxon>Dikarya</taxon>
        <taxon>Basidiomycota</taxon>
        <taxon>Agaricomycotina</taxon>
        <taxon>Agaricomycetes</taxon>
        <taxon>Agaricomycetidae</taxon>
        <taxon>Agaricales</taxon>
        <taxon>Marasmiineae</taxon>
        <taxon>Mycenaceae</taxon>
        <taxon>Mycena</taxon>
    </lineage>
</organism>
<name>A0AAD7HKX5_9AGAR</name>
<protein>
    <submittedName>
        <fullName evidence="2">Uncharacterized protein</fullName>
    </submittedName>
</protein>
<feature type="region of interest" description="Disordered" evidence="1">
    <location>
        <begin position="65"/>
        <end position="92"/>
    </location>
</feature>
<evidence type="ECO:0000313" key="3">
    <source>
        <dbReference type="Proteomes" id="UP001215598"/>
    </source>
</evidence>
<dbReference type="Proteomes" id="UP001215598">
    <property type="component" value="Unassembled WGS sequence"/>
</dbReference>
<reference evidence="2" key="1">
    <citation type="submission" date="2023-03" db="EMBL/GenBank/DDBJ databases">
        <title>Massive genome expansion in bonnet fungi (Mycena s.s.) driven by repeated elements and novel gene families across ecological guilds.</title>
        <authorList>
            <consortium name="Lawrence Berkeley National Laboratory"/>
            <person name="Harder C.B."/>
            <person name="Miyauchi S."/>
            <person name="Viragh M."/>
            <person name="Kuo A."/>
            <person name="Thoen E."/>
            <person name="Andreopoulos B."/>
            <person name="Lu D."/>
            <person name="Skrede I."/>
            <person name="Drula E."/>
            <person name="Henrissat B."/>
            <person name="Morin E."/>
            <person name="Kohler A."/>
            <person name="Barry K."/>
            <person name="LaButti K."/>
            <person name="Morin E."/>
            <person name="Salamov A."/>
            <person name="Lipzen A."/>
            <person name="Mereny Z."/>
            <person name="Hegedus B."/>
            <person name="Baldrian P."/>
            <person name="Stursova M."/>
            <person name="Weitz H."/>
            <person name="Taylor A."/>
            <person name="Grigoriev I.V."/>
            <person name="Nagy L.G."/>
            <person name="Martin F."/>
            <person name="Kauserud H."/>
        </authorList>
    </citation>
    <scope>NUCLEOTIDE SEQUENCE</scope>
    <source>
        <strain evidence="2">CBHHK182m</strain>
    </source>
</reference>
<dbReference type="EMBL" id="JARKIB010000222">
    <property type="protein sequence ID" value="KAJ7722181.1"/>
    <property type="molecule type" value="Genomic_DNA"/>
</dbReference>
<feature type="region of interest" description="Disordered" evidence="1">
    <location>
        <begin position="1"/>
        <end position="52"/>
    </location>
</feature>
<accession>A0AAD7HKX5</accession>
<gene>
    <name evidence="2" type="ORF">B0H16DRAFT_1737866</name>
</gene>
<evidence type="ECO:0000256" key="1">
    <source>
        <dbReference type="SAM" id="MobiDB-lite"/>
    </source>
</evidence>
<sequence>MPVPPCLLPASIPRTPNRTPNASHDVLPGATGTMYAGEGSRADDGGSVENSGYAVYPATEFVASGSSSLSISGSHDFDPASPAPSGDSSGDR</sequence>
<keyword evidence="3" id="KW-1185">Reference proteome</keyword>
<evidence type="ECO:0000313" key="2">
    <source>
        <dbReference type="EMBL" id="KAJ7722181.1"/>
    </source>
</evidence>
<proteinExistence type="predicted"/>